<evidence type="ECO:0000256" key="2">
    <source>
        <dbReference type="ARBA" id="ARBA00022777"/>
    </source>
</evidence>
<dbReference type="NCBIfam" id="NF002521">
    <property type="entry name" value="PRK01911.1"/>
    <property type="match status" value="1"/>
</dbReference>
<dbReference type="Gene3D" id="2.60.200.30">
    <property type="entry name" value="Probable inorganic polyphosphate/atp-NAD kinase, domain 2"/>
    <property type="match status" value="1"/>
</dbReference>
<keyword evidence="4 6" id="KW-0520">NAD</keyword>
<comment type="subcellular location">
    <subcellularLocation>
        <location evidence="6">Cytoplasm</location>
    </subcellularLocation>
</comment>
<evidence type="ECO:0000256" key="3">
    <source>
        <dbReference type="ARBA" id="ARBA00022857"/>
    </source>
</evidence>
<comment type="caution">
    <text evidence="6">Lacks conserved residue(s) required for the propagation of feature annotation.</text>
</comment>
<dbReference type="HAMAP" id="MF_00361">
    <property type="entry name" value="NAD_kinase"/>
    <property type="match status" value="1"/>
</dbReference>
<dbReference type="InterPro" id="IPR002504">
    <property type="entry name" value="NADK"/>
</dbReference>
<dbReference type="OrthoDB" id="9774737at2"/>
<feature type="binding site" evidence="6">
    <location>
        <begin position="191"/>
        <end position="196"/>
    </location>
    <ligand>
        <name>NAD(+)</name>
        <dbReference type="ChEBI" id="CHEBI:57540"/>
    </ligand>
</feature>
<dbReference type="GO" id="GO:0006741">
    <property type="term" value="P:NADP+ biosynthetic process"/>
    <property type="evidence" value="ECO:0007669"/>
    <property type="project" value="UniProtKB-UniRule"/>
</dbReference>
<dbReference type="SUPFAM" id="SSF111331">
    <property type="entry name" value="NAD kinase/diacylglycerol kinase-like"/>
    <property type="match status" value="1"/>
</dbReference>
<reference evidence="8" key="1">
    <citation type="submission" date="2017-11" db="EMBL/GenBank/DDBJ databases">
        <authorList>
            <person name="Duchaud E."/>
        </authorList>
    </citation>
    <scope>NUCLEOTIDE SEQUENCE [LARGE SCALE GENOMIC DNA]</scope>
    <source>
        <strain evidence="8">Tenacibaculum sp. TNO020</strain>
    </source>
</reference>
<feature type="binding site" evidence="6">
    <location>
        <begin position="150"/>
        <end position="151"/>
    </location>
    <ligand>
        <name>NAD(+)</name>
        <dbReference type="ChEBI" id="CHEBI:57540"/>
    </ligand>
</feature>
<accession>A0A2H1YIU0</accession>
<organism evidence="7 8">
    <name type="scientific">Tenacibaculum piscium</name>
    <dbReference type="NCBI Taxonomy" id="1458515"/>
    <lineage>
        <taxon>Bacteria</taxon>
        <taxon>Pseudomonadati</taxon>
        <taxon>Bacteroidota</taxon>
        <taxon>Flavobacteriia</taxon>
        <taxon>Flavobacteriales</taxon>
        <taxon>Flavobacteriaceae</taxon>
        <taxon>Tenacibaculum</taxon>
    </lineage>
</organism>
<dbReference type="GO" id="GO:0051287">
    <property type="term" value="F:NAD binding"/>
    <property type="evidence" value="ECO:0007669"/>
    <property type="project" value="UniProtKB-ARBA"/>
</dbReference>
<comment type="catalytic activity">
    <reaction evidence="5 6">
        <text>NAD(+) + ATP = ADP + NADP(+) + H(+)</text>
        <dbReference type="Rhea" id="RHEA:18629"/>
        <dbReference type="ChEBI" id="CHEBI:15378"/>
        <dbReference type="ChEBI" id="CHEBI:30616"/>
        <dbReference type="ChEBI" id="CHEBI:57540"/>
        <dbReference type="ChEBI" id="CHEBI:58349"/>
        <dbReference type="ChEBI" id="CHEBI:456216"/>
        <dbReference type="EC" id="2.7.1.23"/>
    </reaction>
</comment>
<keyword evidence="8" id="KW-1185">Reference proteome</keyword>
<dbReference type="Pfam" id="PF20143">
    <property type="entry name" value="NAD_kinase_C"/>
    <property type="match status" value="1"/>
</dbReference>
<proteinExistence type="inferred from homology"/>
<name>A0A2H1YIU0_9FLAO</name>
<feature type="binding site" evidence="6">
    <location>
        <position position="215"/>
    </location>
    <ligand>
        <name>NAD(+)</name>
        <dbReference type="ChEBI" id="CHEBI:57540"/>
    </ligand>
</feature>
<keyword evidence="6" id="KW-0067">ATP-binding</keyword>
<comment type="function">
    <text evidence="6">Involved in the regulation of the intracellular balance of NAD and NADP, and is a key enzyme in the biosynthesis of NADP. Catalyzes specifically the phosphorylation on 2'-hydroxyl of the adenosine moiety of NAD to yield NADP.</text>
</comment>
<sequence>MKKVAIYGQSYTISAEKEIKILLSILEKNNIVVFFEKDFYNLLLENNSLSKKYPTYAHFNDLSNTFDLLFSIGGDGTILRAVTYVRDLDIPILGINTGRLGFLATVQKDQIQEAVTLLLAKEYTIQERSLLQITTSPQASEFIELDFALNEITIARRNTTSMIGVKTYLNNEYLTNYWADGLIISTPTGSTGYSLSCNGPVMLPNSKSFVITPIAPHNLNARPMVIPDDTFIELEVSSREKDYLISLDSRITTVCEGTKISIQKADFTIKSILLTGQSHLKTLRGKLLWGEDTRNDSL</sequence>
<dbReference type="PANTHER" id="PTHR20275">
    <property type="entry name" value="NAD KINASE"/>
    <property type="match status" value="1"/>
</dbReference>
<dbReference type="GO" id="GO:0046872">
    <property type="term" value="F:metal ion binding"/>
    <property type="evidence" value="ECO:0007669"/>
    <property type="project" value="UniProtKB-UniRule"/>
</dbReference>
<comment type="cofactor">
    <cofactor evidence="6">
        <name>a divalent metal cation</name>
        <dbReference type="ChEBI" id="CHEBI:60240"/>
    </cofactor>
</comment>
<evidence type="ECO:0000313" key="7">
    <source>
        <dbReference type="EMBL" id="SOS75426.1"/>
    </source>
</evidence>
<dbReference type="InterPro" id="IPR017438">
    <property type="entry name" value="ATP-NAD_kinase_N"/>
</dbReference>
<keyword evidence="2 6" id="KW-0418">Kinase</keyword>
<keyword evidence="3 6" id="KW-0521">NADP</keyword>
<gene>
    <name evidence="6 7" type="primary">nadK</name>
    <name evidence="7" type="ORF">TNO020_440204</name>
</gene>
<evidence type="ECO:0000256" key="1">
    <source>
        <dbReference type="ARBA" id="ARBA00022679"/>
    </source>
</evidence>
<feature type="binding site" evidence="6">
    <location>
        <begin position="75"/>
        <end position="76"/>
    </location>
    <ligand>
        <name>NAD(+)</name>
        <dbReference type="ChEBI" id="CHEBI:57540"/>
    </ligand>
</feature>
<feature type="binding site" evidence="6">
    <location>
        <position position="180"/>
    </location>
    <ligand>
        <name>NAD(+)</name>
        <dbReference type="ChEBI" id="CHEBI:57540"/>
    </ligand>
</feature>
<dbReference type="GO" id="GO:0005524">
    <property type="term" value="F:ATP binding"/>
    <property type="evidence" value="ECO:0007669"/>
    <property type="project" value="UniProtKB-KW"/>
</dbReference>
<evidence type="ECO:0000313" key="8">
    <source>
        <dbReference type="Proteomes" id="UP000234211"/>
    </source>
</evidence>
<dbReference type="RefSeq" id="WP_101918053.1">
    <property type="nucleotide sequence ID" value="NZ_JAJGWT010000001.1"/>
</dbReference>
<dbReference type="GO" id="GO:0019674">
    <property type="term" value="P:NAD+ metabolic process"/>
    <property type="evidence" value="ECO:0007669"/>
    <property type="project" value="InterPro"/>
</dbReference>
<comment type="similarity">
    <text evidence="6">Belongs to the NAD kinase family.</text>
</comment>
<dbReference type="EC" id="2.7.1.23" evidence="6"/>
<dbReference type="PANTHER" id="PTHR20275:SF0">
    <property type="entry name" value="NAD KINASE"/>
    <property type="match status" value="1"/>
</dbReference>
<feature type="active site" description="Proton acceptor" evidence="6">
    <location>
        <position position="75"/>
    </location>
</feature>
<evidence type="ECO:0000256" key="6">
    <source>
        <dbReference type="HAMAP-Rule" id="MF_00361"/>
    </source>
</evidence>
<keyword evidence="6" id="KW-0963">Cytoplasm</keyword>
<dbReference type="Gene3D" id="3.40.50.10330">
    <property type="entry name" value="Probable inorganic polyphosphate/atp-NAD kinase, domain 1"/>
    <property type="match status" value="1"/>
</dbReference>
<evidence type="ECO:0000256" key="5">
    <source>
        <dbReference type="ARBA" id="ARBA00047925"/>
    </source>
</evidence>
<keyword evidence="6" id="KW-0547">Nucleotide-binding</keyword>
<dbReference type="InterPro" id="IPR017437">
    <property type="entry name" value="ATP-NAD_kinase_PpnK-typ_C"/>
</dbReference>
<dbReference type="InterPro" id="IPR016064">
    <property type="entry name" value="NAD/diacylglycerol_kinase_sf"/>
</dbReference>
<dbReference type="EMBL" id="OENF01000039">
    <property type="protein sequence ID" value="SOS75426.1"/>
    <property type="molecule type" value="Genomic_DNA"/>
</dbReference>
<dbReference type="Pfam" id="PF01513">
    <property type="entry name" value="NAD_kinase"/>
    <property type="match status" value="1"/>
</dbReference>
<feature type="binding site" evidence="6">
    <location>
        <position position="80"/>
    </location>
    <ligand>
        <name>NAD(+)</name>
        <dbReference type="ChEBI" id="CHEBI:57540"/>
    </ligand>
</feature>
<dbReference type="GO" id="GO:0003951">
    <property type="term" value="F:NAD+ kinase activity"/>
    <property type="evidence" value="ECO:0007669"/>
    <property type="project" value="UniProtKB-UniRule"/>
</dbReference>
<dbReference type="AlphaFoldDB" id="A0A2H1YIU0"/>
<dbReference type="GO" id="GO:0005737">
    <property type="term" value="C:cytoplasm"/>
    <property type="evidence" value="ECO:0007669"/>
    <property type="project" value="UniProtKB-SubCell"/>
</dbReference>
<protein>
    <recommendedName>
        <fullName evidence="6">NAD kinase</fullName>
        <ecNumber evidence="6">2.7.1.23</ecNumber>
    </recommendedName>
    <alternativeName>
        <fullName evidence="6">ATP-dependent NAD kinase</fullName>
    </alternativeName>
</protein>
<evidence type="ECO:0000256" key="4">
    <source>
        <dbReference type="ARBA" id="ARBA00023027"/>
    </source>
</evidence>
<keyword evidence="1 6" id="KW-0808">Transferase</keyword>
<dbReference type="Proteomes" id="UP000234211">
    <property type="component" value="Unassembled WGS sequence"/>
</dbReference>